<dbReference type="SUPFAM" id="SSF48452">
    <property type="entry name" value="TPR-like"/>
    <property type="match status" value="2"/>
</dbReference>
<dbReference type="SMART" id="SM00028">
    <property type="entry name" value="TPR"/>
    <property type="match status" value="6"/>
</dbReference>
<keyword evidence="6 8" id="KW-0802">TPR repeat</keyword>
<feature type="coiled-coil region" evidence="10">
    <location>
        <begin position="358"/>
        <end position="385"/>
    </location>
</feature>
<dbReference type="PROSITE" id="PS50005">
    <property type="entry name" value="TPR"/>
    <property type="match status" value="1"/>
</dbReference>
<keyword evidence="2 9" id="KW-0328">Glycosyltransferase</keyword>
<dbReference type="EMBL" id="CAJNOE010000154">
    <property type="protein sequence ID" value="CAF0986725.1"/>
    <property type="molecule type" value="Genomic_DNA"/>
</dbReference>
<keyword evidence="3 9" id="KW-0808">Transferase</keyword>
<dbReference type="Gene3D" id="1.25.40.10">
    <property type="entry name" value="Tetratricopeptide repeat domain"/>
    <property type="match status" value="3"/>
</dbReference>
<gene>
    <name evidence="11" type="ORF">IZO911_LOCUS16875</name>
    <name evidence="12" type="ORF">KXQ929_LOCUS7319</name>
</gene>
<evidence type="ECO:0000256" key="6">
    <source>
        <dbReference type="ARBA" id="ARBA00022803"/>
    </source>
</evidence>
<keyword evidence="9" id="KW-0520">NAD</keyword>
<dbReference type="EC" id="2.4.2.31" evidence="9"/>
<dbReference type="Proteomes" id="UP000663860">
    <property type="component" value="Unassembled WGS sequence"/>
</dbReference>
<dbReference type="SUPFAM" id="SSF56399">
    <property type="entry name" value="ADP-ribosylation"/>
    <property type="match status" value="1"/>
</dbReference>
<evidence type="ECO:0000256" key="7">
    <source>
        <dbReference type="ARBA" id="ARBA00047597"/>
    </source>
</evidence>
<evidence type="ECO:0000256" key="8">
    <source>
        <dbReference type="PROSITE-ProRule" id="PRU00339"/>
    </source>
</evidence>
<dbReference type="InterPro" id="IPR000768">
    <property type="entry name" value="ART"/>
</dbReference>
<dbReference type="GO" id="GO:0106274">
    <property type="term" value="F:NAD+-protein-arginine ADP-ribosyltransferase activity"/>
    <property type="evidence" value="ECO:0007669"/>
    <property type="project" value="UniProtKB-EC"/>
</dbReference>
<organism evidence="12 13">
    <name type="scientific">Adineta steineri</name>
    <dbReference type="NCBI Taxonomy" id="433720"/>
    <lineage>
        <taxon>Eukaryota</taxon>
        <taxon>Metazoa</taxon>
        <taxon>Spiralia</taxon>
        <taxon>Gnathifera</taxon>
        <taxon>Rotifera</taxon>
        <taxon>Eurotatoria</taxon>
        <taxon>Bdelloidea</taxon>
        <taxon>Adinetida</taxon>
        <taxon>Adinetidae</taxon>
        <taxon>Adineta</taxon>
    </lineage>
</organism>
<keyword evidence="10" id="KW-0175">Coiled coil</keyword>
<name>A0A818QM34_9BILA</name>
<evidence type="ECO:0000256" key="10">
    <source>
        <dbReference type="SAM" id="Coils"/>
    </source>
</evidence>
<feature type="repeat" description="TPR" evidence="8">
    <location>
        <begin position="305"/>
        <end position="338"/>
    </location>
</feature>
<evidence type="ECO:0000256" key="1">
    <source>
        <dbReference type="ARBA" id="ARBA00009558"/>
    </source>
</evidence>
<accession>A0A818QM34</accession>
<dbReference type="EMBL" id="CAJOBB010000298">
    <property type="protein sequence ID" value="CAF3643223.1"/>
    <property type="molecule type" value="Genomic_DNA"/>
</dbReference>
<dbReference type="InterPro" id="IPR019734">
    <property type="entry name" value="TPR_rpt"/>
</dbReference>
<comment type="similarity">
    <text evidence="1 9">Belongs to the Arg-specific ADP-ribosyltransferase family.</text>
</comment>
<dbReference type="PROSITE" id="PS51996">
    <property type="entry name" value="TR_MART"/>
    <property type="match status" value="1"/>
</dbReference>
<dbReference type="PANTHER" id="PTHR45641:SF19">
    <property type="entry name" value="NEPHROCYSTIN-3"/>
    <property type="match status" value="1"/>
</dbReference>
<dbReference type="PANTHER" id="PTHR45641">
    <property type="entry name" value="TETRATRICOPEPTIDE REPEAT PROTEIN (AFU_ORTHOLOGUE AFUA_6G03870)"/>
    <property type="match status" value="1"/>
</dbReference>
<keyword evidence="9" id="KW-0521">NADP</keyword>
<comment type="catalytic activity">
    <reaction evidence="7 9">
        <text>L-arginyl-[protein] + NAD(+) = N(omega)-(ADP-D-ribosyl)-L-arginyl-[protein] + nicotinamide + H(+)</text>
        <dbReference type="Rhea" id="RHEA:19149"/>
        <dbReference type="Rhea" id="RHEA-COMP:10532"/>
        <dbReference type="Rhea" id="RHEA-COMP:15087"/>
        <dbReference type="ChEBI" id="CHEBI:15378"/>
        <dbReference type="ChEBI" id="CHEBI:17154"/>
        <dbReference type="ChEBI" id="CHEBI:29965"/>
        <dbReference type="ChEBI" id="CHEBI:57540"/>
        <dbReference type="ChEBI" id="CHEBI:142554"/>
        <dbReference type="EC" id="2.4.2.31"/>
    </reaction>
</comment>
<proteinExistence type="inferred from homology"/>
<evidence type="ECO:0000313" key="11">
    <source>
        <dbReference type="EMBL" id="CAF0986725.1"/>
    </source>
</evidence>
<dbReference type="Pfam" id="PF13424">
    <property type="entry name" value="TPR_12"/>
    <property type="match status" value="2"/>
</dbReference>
<evidence type="ECO:0000313" key="13">
    <source>
        <dbReference type="Proteomes" id="UP000663868"/>
    </source>
</evidence>
<evidence type="ECO:0000256" key="5">
    <source>
        <dbReference type="ARBA" id="ARBA00022737"/>
    </source>
</evidence>
<dbReference type="AlphaFoldDB" id="A0A818QM34"/>
<sequence>MKNDQMSLIYSQLIRDLFLVLEYPVEQPEHAIREMIQYFTFQFEGYDRNKALFDKMERDYYPVLSGEVNTVPQYKSIWWYTRCSFIFENLNKALRIQDIDMLFKMRFFIVDLHKQLQDLHSSAPPLSAPLTVYRGQSMSSEEFEKHKSNIGGLMSMNNFLSTSTDKTVAEMFVNASTNEPGMKHILFEIEIDSKIKKQCPFANIEHVSYFENECEVLISIGSVFRIRSMEKDNNSIWNVRLTLTDEEDKQVKALADGIWEKIESDNTLLCLAKLMRLMGNYEKAEMFIDELMSGTIFCWHLKNLALVINEIGLIYEEKGDFSTAILYYQKFIEMKQKRQFTWSSYLSLSSDVSTKTILNYFQDKKNNSNQELNTLEKSFENERNQDHPDREKLSILCQQMAEIYKEQDNDIDALRMYEEYVELLTSSNQLTMQTSSTVALLYAKLGNIQASEKYIEQTLKERINFRSHCKDTAASYEKIAFIYEIQGRYIDAINMYERVLSCSTDENLTSNIVLRNMAHVYEKQSYYPASLQIYERLLSIQLNRLYPDHPFVADTYTSMAHLLDSQHKYEEAYTNLAEGLRIDLITMSPNHPWINKKHAEIDLIRQEIVAESISLEYFDDKLFN</sequence>
<dbReference type="Pfam" id="PF01129">
    <property type="entry name" value="ART"/>
    <property type="match status" value="1"/>
</dbReference>
<dbReference type="Pfam" id="PF13181">
    <property type="entry name" value="TPR_8"/>
    <property type="match status" value="1"/>
</dbReference>
<protein>
    <recommendedName>
        <fullName evidence="9">NAD(P)(+)--arginine ADP-ribosyltransferase</fullName>
        <ecNumber evidence="9">2.4.2.31</ecNumber>
    </recommendedName>
    <alternativeName>
        <fullName evidence="9">Mono(ADP-ribosyl)transferase</fullName>
    </alternativeName>
</protein>
<evidence type="ECO:0000256" key="9">
    <source>
        <dbReference type="RuleBase" id="RU361228"/>
    </source>
</evidence>
<dbReference type="Proteomes" id="UP000663868">
    <property type="component" value="Unassembled WGS sequence"/>
</dbReference>
<comment type="caution">
    <text evidence="12">The sequence shown here is derived from an EMBL/GenBank/DDBJ whole genome shotgun (WGS) entry which is preliminary data.</text>
</comment>
<evidence type="ECO:0000256" key="3">
    <source>
        <dbReference type="ARBA" id="ARBA00022679"/>
    </source>
</evidence>
<evidence type="ECO:0000313" key="12">
    <source>
        <dbReference type="EMBL" id="CAF3643223.1"/>
    </source>
</evidence>
<evidence type="ECO:0000256" key="4">
    <source>
        <dbReference type="ARBA" id="ARBA00022695"/>
    </source>
</evidence>
<keyword evidence="4" id="KW-0548">Nucleotidyltransferase</keyword>
<dbReference type="Gene3D" id="3.90.176.10">
    <property type="entry name" value="Toxin ADP-ribosyltransferase, Chain A, domain 1"/>
    <property type="match status" value="1"/>
</dbReference>
<reference evidence="12" key="1">
    <citation type="submission" date="2021-02" db="EMBL/GenBank/DDBJ databases">
        <authorList>
            <person name="Nowell W R."/>
        </authorList>
    </citation>
    <scope>NUCLEOTIDE SEQUENCE</scope>
</reference>
<dbReference type="GO" id="GO:0016779">
    <property type="term" value="F:nucleotidyltransferase activity"/>
    <property type="evidence" value="ECO:0007669"/>
    <property type="project" value="UniProtKB-KW"/>
</dbReference>
<keyword evidence="5" id="KW-0677">Repeat</keyword>
<evidence type="ECO:0000256" key="2">
    <source>
        <dbReference type="ARBA" id="ARBA00022676"/>
    </source>
</evidence>
<dbReference type="InterPro" id="IPR011990">
    <property type="entry name" value="TPR-like_helical_dom_sf"/>
</dbReference>